<dbReference type="AlphaFoldDB" id="A0AA36FFM9"/>
<sequence>MDITAFGGKYVYHSSVINSLNNSSISYNSPFVLTTVRPFTVTTATHLSFNPLTVIFHHFTYCDWVEKVVWGLSFTNITRDVSFLQQILIVCLSIVQWKEF</sequence>
<dbReference type="Proteomes" id="UP001162480">
    <property type="component" value="Chromosome 20"/>
</dbReference>
<dbReference type="EMBL" id="OX597833">
    <property type="protein sequence ID" value="CAI9737301.1"/>
    <property type="molecule type" value="Genomic_DNA"/>
</dbReference>
<evidence type="ECO:0000313" key="2">
    <source>
        <dbReference type="Proteomes" id="UP001162480"/>
    </source>
</evidence>
<gene>
    <name evidence="1" type="ORF">OCTVUL_1B020141</name>
</gene>
<accession>A0AA36FFM9</accession>
<protein>
    <submittedName>
        <fullName evidence="1">Uncharacterized protein</fullName>
    </submittedName>
</protein>
<reference evidence="1" key="1">
    <citation type="submission" date="2023-08" db="EMBL/GenBank/DDBJ databases">
        <authorList>
            <person name="Alioto T."/>
            <person name="Alioto T."/>
            <person name="Gomez Garrido J."/>
        </authorList>
    </citation>
    <scope>NUCLEOTIDE SEQUENCE</scope>
</reference>
<proteinExistence type="predicted"/>
<organism evidence="1 2">
    <name type="scientific">Octopus vulgaris</name>
    <name type="common">Common octopus</name>
    <dbReference type="NCBI Taxonomy" id="6645"/>
    <lineage>
        <taxon>Eukaryota</taxon>
        <taxon>Metazoa</taxon>
        <taxon>Spiralia</taxon>
        <taxon>Lophotrochozoa</taxon>
        <taxon>Mollusca</taxon>
        <taxon>Cephalopoda</taxon>
        <taxon>Coleoidea</taxon>
        <taxon>Octopodiformes</taxon>
        <taxon>Octopoda</taxon>
        <taxon>Incirrata</taxon>
        <taxon>Octopodidae</taxon>
        <taxon>Octopus</taxon>
    </lineage>
</organism>
<evidence type="ECO:0000313" key="1">
    <source>
        <dbReference type="EMBL" id="CAI9737301.1"/>
    </source>
</evidence>
<keyword evidence="2" id="KW-1185">Reference proteome</keyword>
<name>A0AA36FFM9_OCTVU</name>